<organism evidence="11 12">
    <name type="scientific">Priapulus caudatus</name>
    <name type="common">Priapulid worm</name>
    <dbReference type="NCBI Taxonomy" id="37621"/>
    <lineage>
        <taxon>Eukaryota</taxon>
        <taxon>Metazoa</taxon>
        <taxon>Ecdysozoa</taxon>
        <taxon>Scalidophora</taxon>
        <taxon>Priapulida</taxon>
        <taxon>Priapulimorpha</taxon>
        <taxon>Priapulimorphida</taxon>
        <taxon>Priapulidae</taxon>
        <taxon>Priapulus</taxon>
    </lineage>
</organism>
<evidence type="ECO:0000256" key="3">
    <source>
        <dbReference type="ARBA" id="ARBA00022618"/>
    </source>
</evidence>
<dbReference type="InterPro" id="IPR036388">
    <property type="entry name" value="WH-like_DNA-bd_sf"/>
</dbReference>
<dbReference type="GO" id="GO:0051301">
    <property type="term" value="P:cell division"/>
    <property type="evidence" value="ECO:0007669"/>
    <property type="project" value="UniProtKB-KW"/>
</dbReference>
<comment type="function">
    <text evidence="7">Involved in the initiation of DNA replication. Also participates in checkpoint controls that ensure DNA replication is completed before mitosis is initiated.</text>
</comment>
<dbReference type="InterPro" id="IPR050311">
    <property type="entry name" value="ORC1/CDC6"/>
</dbReference>
<evidence type="ECO:0000256" key="5">
    <source>
        <dbReference type="ARBA" id="ARBA00023242"/>
    </source>
</evidence>
<dbReference type="PANTHER" id="PTHR10763">
    <property type="entry name" value="CELL DIVISION CONTROL PROTEIN 6-RELATED"/>
    <property type="match status" value="1"/>
</dbReference>
<keyword evidence="4" id="KW-0235">DNA replication</keyword>
<feature type="compositionally biased region" description="Basic and acidic residues" evidence="8">
    <location>
        <begin position="104"/>
        <end position="114"/>
    </location>
</feature>
<dbReference type="InterPro" id="IPR054425">
    <property type="entry name" value="Cdc6_ORC1-like_ATPase_lid"/>
</dbReference>
<protein>
    <recommendedName>
        <fullName evidence="7">Cell division control protein</fullName>
    </recommendedName>
</protein>
<dbReference type="SMART" id="SM01074">
    <property type="entry name" value="Cdc6_C"/>
    <property type="match status" value="1"/>
</dbReference>
<dbReference type="SMART" id="SM00382">
    <property type="entry name" value="AAA"/>
    <property type="match status" value="1"/>
</dbReference>
<keyword evidence="11" id="KW-1185">Reference proteome</keyword>
<evidence type="ECO:0000259" key="10">
    <source>
        <dbReference type="SMART" id="SM01074"/>
    </source>
</evidence>
<gene>
    <name evidence="12" type="primary">LOC106817520</name>
</gene>
<name>A0ABM1EZQ4_PRICU</name>
<dbReference type="RefSeq" id="XP_014677675.1">
    <property type="nucleotide sequence ID" value="XM_014822189.1"/>
</dbReference>
<evidence type="ECO:0000256" key="1">
    <source>
        <dbReference type="ARBA" id="ARBA00004123"/>
    </source>
</evidence>
<proteinExistence type="inferred from homology"/>
<evidence type="ECO:0000256" key="8">
    <source>
        <dbReference type="SAM" id="MobiDB-lite"/>
    </source>
</evidence>
<evidence type="ECO:0000259" key="9">
    <source>
        <dbReference type="SMART" id="SM00382"/>
    </source>
</evidence>
<dbReference type="Proteomes" id="UP000695022">
    <property type="component" value="Unplaced"/>
</dbReference>
<dbReference type="Gene3D" id="3.40.50.300">
    <property type="entry name" value="P-loop containing nucleotide triphosphate hydrolases"/>
    <property type="match status" value="1"/>
</dbReference>
<dbReference type="InterPro" id="IPR003593">
    <property type="entry name" value="AAA+_ATPase"/>
</dbReference>
<dbReference type="PANTHER" id="PTHR10763:SF26">
    <property type="entry name" value="CELL DIVISION CONTROL PROTEIN 6 HOMOLOG"/>
    <property type="match status" value="1"/>
</dbReference>
<comment type="similarity">
    <text evidence="2 7">Belongs to the CDC6/cdc18 family.</text>
</comment>
<accession>A0ABM1EZQ4</accession>
<feature type="region of interest" description="Disordered" evidence="8">
    <location>
        <begin position="88"/>
        <end position="131"/>
    </location>
</feature>
<evidence type="ECO:0000313" key="11">
    <source>
        <dbReference type="Proteomes" id="UP000695022"/>
    </source>
</evidence>
<dbReference type="Gene3D" id="1.10.10.10">
    <property type="entry name" value="Winged helix-like DNA-binding domain superfamily/Winged helix DNA-binding domain"/>
    <property type="match status" value="1"/>
</dbReference>
<feature type="region of interest" description="Disordered" evidence="8">
    <location>
        <begin position="160"/>
        <end position="182"/>
    </location>
</feature>
<dbReference type="SUPFAM" id="SSF46785">
    <property type="entry name" value="Winged helix' DNA-binding domain"/>
    <property type="match status" value="1"/>
</dbReference>
<comment type="subcellular location">
    <subcellularLocation>
        <location evidence="1 7">Nucleus</location>
    </subcellularLocation>
</comment>
<dbReference type="CDD" id="cd08768">
    <property type="entry name" value="Cdc6_C"/>
    <property type="match status" value="1"/>
</dbReference>
<reference evidence="12" key="1">
    <citation type="submission" date="2025-08" db="UniProtKB">
        <authorList>
            <consortium name="RefSeq"/>
        </authorList>
    </citation>
    <scope>IDENTIFICATION</scope>
</reference>
<dbReference type="GeneID" id="106817520"/>
<dbReference type="CDD" id="cd00009">
    <property type="entry name" value="AAA"/>
    <property type="match status" value="1"/>
</dbReference>
<dbReference type="PIRSF" id="PIRSF001767">
    <property type="entry name" value="Cdc6"/>
    <property type="match status" value="1"/>
</dbReference>
<sequence length="651" mass="70868">MHNYCLVYHFGCKNYMFHMQGLASRRSVIHADIFISAEYRQRTMPVSTRRTASGTAQATIGFRVKKKKQDAPHKLTTVRKAVAIVKEDAKTKTSSSPATMCPSPERKRTSEAKVDSGSCSPTKMRRPCRRGDGCATVSTAAARIPCSPLKQSDVAARSSMSLPGNVPRYRGNDENDPGVQRSPRKYPASLACHQASPARLVDDPTTSLKPLRLFGDKENKATSMWLARPDVGAYRSTKEALSVSQPARILCREREMDAVRSFLRGRLIEGAAGSMYVSGAPGTGKTACLAAVMSELGRDAAAALPASYRSVVVNCMSVKTPQAIFNAILAGVTGGGAPTQHATGAAVKRLQQRLTSGGGGAMVLLVLDEMDQLDSKDQFVLYTLFELTALPRSRLVMIGIANALDLTDRILPRLQARPNLKPRLLNFAPYTRQQIVEILQHRLAESKESVVETNAVQFCARKVAAVAGDMRKALDVCRRAVEIVESETRRQHLIGLASGAQRNTSPKKQQSAAAVKTVNLTHISSVMAEADSARLAGGRATTDKAGDGLPLQQKLLICTLLLTLKKGKAKEIPLGKLFETYAKVCRERQVTSIDQSELSSLCTLLESQGIVTVKKAKDVRMRKITLKMDEKDVEFALKDRLLMSSVLNMTL</sequence>
<evidence type="ECO:0000256" key="6">
    <source>
        <dbReference type="ARBA" id="ARBA00023306"/>
    </source>
</evidence>
<evidence type="ECO:0000256" key="2">
    <source>
        <dbReference type="ARBA" id="ARBA00006184"/>
    </source>
</evidence>
<evidence type="ECO:0000256" key="7">
    <source>
        <dbReference type="PIRNR" id="PIRNR001767"/>
    </source>
</evidence>
<dbReference type="InterPro" id="IPR015163">
    <property type="entry name" value="Cdc6_C"/>
</dbReference>
<dbReference type="InterPro" id="IPR036390">
    <property type="entry name" value="WH_DNA-bd_sf"/>
</dbReference>
<keyword evidence="5 7" id="KW-0539">Nucleus</keyword>
<dbReference type="Pfam" id="PF13191">
    <property type="entry name" value="AAA_16"/>
    <property type="match status" value="1"/>
</dbReference>
<keyword evidence="6" id="KW-0131">Cell cycle</keyword>
<keyword evidence="3 12" id="KW-0132">Cell division</keyword>
<dbReference type="Pfam" id="PF22606">
    <property type="entry name" value="Cdc6-ORC-like_ATPase_lid"/>
    <property type="match status" value="1"/>
</dbReference>
<dbReference type="SUPFAM" id="SSF52540">
    <property type="entry name" value="P-loop containing nucleoside triphosphate hydrolases"/>
    <property type="match status" value="1"/>
</dbReference>
<dbReference type="InterPro" id="IPR027417">
    <property type="entry name" value="P-loop_NTPase"/>
</dbReference>
<feature type="domain" description="Cdc6 C-terminal" evidence="10">
    <location>
        <begin position="557"/>
        <end position="637"/>
    </location>
</feature>
<dbReference type="Gene3D" id="1.10.8.60">
    <property type="match status" value="1"/>
</dbReference>
<dbReference type="InterPro" id="IPR016314">
    <property type="entry name" value="Cdc6/18"/>
</dbReference>
<feature type="domain" description="AAA+ ATPase" evidence="9">
    <location>
        <begin position="271"/>
        <end position="420"/>
    </location>
</feature>
<evidence type="ECO:0000313" key="12">
    <source>
        <dbReference type="RefSeq" id="XP_014677675.1"/>
    </source>
</evidence>
<dbReference type="InterPro" id="IPR041664">
    <property type="entry name" value="AAA_16"/>
</dbReference>
<evidence type="ECO:0000256" key="4">
    <source>
        <dbReference type="ARBA" id="ARBA00022705"/>
    </source>
</evidence>
<dbReference type="Pfam" id="PF09079">
    <property type="entry name" value="WHD_Cdc6"/>
    <property type="match status" value="1"/>
</dbReference>